<dbReference type="Pfam" id="PF00698">
    <property type="entry name" value="Acyl_transf_1"/>
    <property type="match status" value="1"/>
</dbReference>
<feature type="region of interest" description="Disordered" evidence="7">
    <location>
        <begin position="1810"/>
        <end position="1835"/>
    </location>
</feature>
<dbReference type="InterPro" id="IPR020806">
    <property type="entry name" value="PKS_PP-bd"/>
</dbReference>
<dbReference type="SMART" id="SM00825">
    <property type="entry name" value="PKS_KS"/>
    <property type="match status" value="1"/>
</dbReference>
<evidence type="ECO:0000259" key="8">
    <source>
        <dbReference type="PROSITE" id="PS50075"/>
    </source>
</evidence>
<dbReference type="CDD" id="cd00833">
    <property type="entry name" value="PKS"/>
    <property type="match status" value="1"/>
</dbReference>
<evidence type="ECO:0000256" key="7">
    <source>
        <dbReference type="SAM" id="MobiDB-lite"/>
    </source>
</evidence>
<dbReference type="PANTHER" id="PTHR43775:SF37">
    <property type="entry name" value="SI:DKEY-61P9.11"/>
    <property type="match status" value="1"/>
</dbReference>
<dbReference type="PROSITE" id="PS00012">
    <property type="entry name" value="PHOSPHOPANTETHEINE"/>
    <property type="match status" value="1"/>
</dbReference>
<dbReference type="Pfam" id="PF08659">
    <property type="entry name" value="KR"/>
    <property type="match status" value="1"/>
</dbReference>
<dbReference type="Gene3D" id="3.40.50.720">
    <property type="entry name" value="NAD(P)-binding Rossmann-like Domain"/>
    <property type="match status" value="1"/>
</dbReference>
<keyword evidence="1" id="KW-0596">Phosphopantetheine</keyword>
<evidence type="ECO:0000256" key="2">
    <source>
        <dbReference type="ARBA" id="ARBA00022553"/>
    </source>
</evidence>
<evidence type="ECO:0000259" key="9">
    <source>
        <dbReference type="PROSITE" id="PS52004"/>
    </source>
</evidence>
<evidence type="ECO:0000256" key="1">
    <source>
        <dbReference type="ARBA" id="ARBA00022450"/>
    </source>
</evidence>
<feature type="region of interest" description="N-terminal hotdog fold" evidence="6">
    <location>
        <begin position="1416"/>
        <end position="1535"/>
    </location>
</feature>
<keyword evidence="3" id="KW-0808">Transferase</keyword>
<evidence type="ECO:0000256" key="4">
    <source>
        <dbReference type="ARBA" id="ARBA00022857"/>
    </source>
</evidence>
<dbReference type="InterPro" id="IPR016039">
    <property type="entry name" value="Thiolase-like"/>
</dbReference>
<dbReference type="InterPro" id="IPR016035">
    <property type="entry name" value="Acyl_Trfase/lysoPLipase"/>
</dbReference>
<feature type="domain" description="PKS/mFAS DH" evidence="10">
    <location>
        <begin position="1416"/>
        <end position="1676"/>
    </location>
</feature>
<dbReference type="SUPFAM" id="SSF47336">
    <property type="entry name" value="ACP-like"/>
    <property type="match status" value="1"/>
</dbReference>
<dbReference type="InterPro" id="IPR013968">
    <property type="entry name" value="PKS_KR"/>
</dbReference>
<keyword evidence="12" id="KW-1185">Reference proteome</keyword>
<dbReference type="InterPro" id="IPR032821">
    <property type="entry name" value="PKS_assoc"/>
</dbReference>
<protein>
    <submittedName>
        <fullName evidence="11">SDR family NAD(P)-dependent oxidoreductase</fullName>
    </submittedName>
</protein>
<dbReference type="GO" id="GO:0004312">
    <property type="term" value="F:fatty acid synthase activity"/>
    <property type="evidence" value="ECO:0007669"/>
    <property type="project" value="TreeGrafter"/>
</dbReference>
<dbReference type="PROSITE" id="PS52019">
    <property type="entry name" value="PKS_MFAS_DH"/>
    <property type="match status" value="1"/>
</dbReference>
<dbReference type="InterPro" id="IPR049900">
    <property type="entry name" value="PKS_mFAS_DH"/>
</dbReference>
<dbReference type="SUPFAM" id="SSF53901">
    <property type="entry name" value="Thiolase-like"/>
    <property type="match status" value="1"/>
</dbReference>
<feature type="region of interest" description="C-terminal hotdog fold" evidence="6">
    <location>
        <begin position="1545"/>
        <end position="1676"/>
    </location>
</feature>
<dbReference type="RefSeq" id="WP_123925247.1">
    <property type="nucleotide sequence ID" value="NZ_JBPSDP010000002.1"/>
</dbReference>
<dbReference type="InterPro" id="IPR050091">
    <property type="entry name" value="PKS_NRPS_Biosynth_Enz"/>
</dbReference>
<evidence type="ECO:0000313" key="11">
    <source>
        <dbReference type="EMBL" id="RPA66287.1"/>
    </source>
</evidence>
<dbReference type="InterPro" id="IPR001227">
    <property type="entry name" value="Ac_transferase_dom_sf"/>
</dbReference>
<comment type="caution">
    <text evidence="11">The sequence shown here is derived from an EMBL/GenBank/DDBJ whole genome shotgun (WGS) entry which is preliminary data.</text>
</comment>
<dbReference type="SUPFAM" id="SSF52151">
    <property type="entry name" value="FabD/lysophospholipase-like"/>
    <property type="match status" value="1"/>
</dbReference>
<dbReference type="SMART" id="SM01294">
    <property type="entry name" value="PKS_PP_betabranch"/>
    <property type="match status" value="1"/>
</dbReference>
<evidence type="ECO:0000313" key="12">
    <source>
        <dbReference type="Proteomes" id="UP000267536"/>
    </source>
</evidence>
<dbReference type="PROSITE" id="PS50075">
    <property type="entry name" value="CARRIER"/>
    <property type="match status" value="1"/>
</dbReference>
<dbReference type="InterPro" id="IPR036291">
    <property type="entry name" value="NAD(P)-bd_dom_sf"/>
</dbReference>
<dbReference type="SMART" id="SM00827">
    <property type="entry name" value="PKS_AT"/>
    <property type="match status" value="1"/>
</dbReference>
<dbReference type="InterPro" id="IPR014043">
    <property type="entry name" value="Acyl_transferase_dom"/>
</dbReference>
<dbReference type="SMART" id="SM00823">
    <property type="entry name" value="PKS_PP"/>
    <property type="match status" value="1"/>
</dbReference>
<dbReference type="Gene3D" id="3.40.47.10">
    <property type="match status" value="1"/>
</dbReference>
<dbReference type="Gene3D" id="3.40.366.10">
    <property type="entry name" value="Malonyl-Coenzyme A Acyl Carrier Protein, domain 2"/>
    <property type="match status" value="1"/>
</dbReference>
<dbReference type="FunFam" id="3.30.70.250:FF:000003">
    <property type="entry name" value="Polyketide beta-ketoacyl synthase Pks3"/>
    <property type="match status" value="1"/>
</dbReference>
<dbReference type="Gene3D" id="3.30.70.250">
    <property type="entry name" value="Malonyl-CoA ACP transacylase, ACP-binding"/>
    <property type="match status" value="1"/>
</dbReference>
<dbReference type="InterPro" id="IPR036736">
    <property type="entry name" value="ACP-like_sf"/>
</dbReference>
<dbReference type="Gene3D" id="3.10.129.110">
    <property type="entry name" value="Polyketide synthase dehydratase"/>
    <property type="match status" value="1"/>
</dbReference>
<dbReference type="InterPro" id="IPR057326">
    <property type="entry name" value="KR_dom"/>
</dbReference>
<keyword evidence="5" id="KW-0511">Multifunctional enzyme</keyword>
<dbReference type="SUPFAM" id="SSF55048">
    <property type="entry name" value="Probable ACP-binding domain of malonyl-CoA ACP transacylase"/>
    <property type="match status" value="1"/>
</dbReference>
<keyword evidence="4" id="KW-0521">NADP</keyword>
<dbReference type="Pfam" id="PF16197">
    <property type="entry name" value="KAsynt_C_assoc"/>
    <property type="match status" value="1"/>
</dbReference>
<feature type="active site" description="Proton acceptor; for dehydratase activity" evidence="6">
    <location>
        <position position="1449"/>
    </location>
</feature>
<reference evidence="11 12" key="1">
    <citation type="submission" date="2018-11" db="EMBL/GenBank/DDBJ databases">
        <title>Draft genome sequence of Gordonia sp. RS15-1S isolated from rice stems.</title>
        <authorList>
            <person name="Muangham S."/>
        </authorList>
    </citation>
    <scope>NUCLEOTIDE SEQUENCE [LARGE SCALE GENOMIC DNA]</scope>
    <source>
        <strain evidence="11 12">RS15-1S</strain>
    </source>
</reference>
<dbReference type="Pfam" id="PF00550">
    <property type="entry name" value="PP-binding"/>
    <property type="match status" value="1"/>
</dbReference>
<dbReference type="Pfam" id="PF02801">
    <property type="entry name" value="Ketoacyl-synt_C"/>
    <property type="match status" value="1"/>
</dbReference>
<dbReference type="FunFam" id="3.40.47.10:FF:000019">
    <property type="entry name" value="Polyketide synthase type I"/>
    <property type="match status" value="1"/>
</dbReference>
<gene>
    <name evidence="11" type="ORF">EF294_01580</name>
</gene>
<dbReference type="SMART" id="SM00822">
    <property type="entry name" value="PKS_KR"/>
    <property type="match status" value="1"/>
</dbReference>
<keyword evidence="2" id="KW-0597">Phosphoprotein</keyword>
<dbReference type="InterPro" id="IPR006162">
    <property type="entry name" value="Ppantetheine_attach_site"/>
</dbReference>
<dbReference type="InterPro" id="IPR014031">
    <property type="entry name" value="Ketoacyl_synth_C"/>
</dbReference>
<dbReference type="InterPro" id="IPR009081">
    <property type="entry name" value="PP-bd_ACP"/>
</dbReference>
<dbReference type="CDD" id="cd05274">
    <property type="entry name" value="KR_FAS_SDR_x"/>
    <property type="match status" value="1"/>
</dbReference>
<dbReference type="Gene3D" id="1.10.1200.10">
    <property type="entry name" value="ACP-like"/>
    <property type="match status" value="1"/>
</dbReference>
<dbReference type="InterPro" id="IPR042104">
    <property type="entry name" value="PKS_dehydratase_sf"/>
</dbReference>
<dbReference type="PROSITE" id="PS52004">
    <property type="entry name" value="KS3_2"/>
    <property type="match status" value="1"/>
</dbReference>
<dbReference type="Pfam" id="PF00109">
    <property type="entry name" value="ketoacyl-synt"/>
    <property type="match status" value="1"/>
</dbReference>
<dbReference type="GO" id="GO:0031177">
    <property type="term" value="F:phosphopantetheine binding"/>
    <property type="evidence" value="ECO:0007669"/>
    <property type="project" value="InterPro"/>
</dbReference>
<evidence type="ECO:0000256" key="5">
    <source>
        <dbReference type="ARBA" id="ARBA00023268"/>
    </source>
</evidence>
<evidence type="ECO:0000256" key="6">
    <source>
        <dbReference type="PROSITE-ProRule" id="PRU01363"/>
    </source>
</evidence>
<dbReference type="GO" id="GO:0006633">
    <property type="term" value="P:fatty acid biosynthetic process"/>
    <property type="evidence" value="ECO:0007669"/>
    <property type="project" value="TreeGrafter"/>
</dbReference>
<dbReference type="PANTHER" id="PTHR43775">
    <property type="entry name" value="FATTY ACID SYNTHASE"/>
    <property type="match status" value="1"/>
</dbReference>
<organism evidence="11 12">
    <name type="scientific">Gordonia oryzae</name>
    <dbReference type="NCBI Taxonomy" id="2487349"/>
    <lineage>
        <taxon>Bacteria</taxon>
        <taxon>Bacillati</taxon>
        <taxon>Actinomycetota</taxon>
        <taxon>Actinomycetes</taxon>
        <taxon>Mycobacteriales</taxon>
        <taxon>Gordoniaceae</taxon>
        <taxon>Gordonia</taxon>
    </lineage>
</organism>
<evidence type="ECO:0000256" key="3">
    <source>
        <dbReference type="ARBA" id="ARBA00022679"/>
    </source>
</evidence>
<evidence type="ECO:0000259" key="10">
    <source>
        <dbReference type="PROSITE" id="PS52019"/>
    </source>
</evidence>
<dbReference type="InterPro" id="IPR014030">
    <property type="entry name" value="Ketoacyl_synth_N"/>
</dbReference>
<feature type="domain" description="Ketosynthase family 3 (KS3)" evidence="9">
    <location>
        <begin position="34"/>
        <end position="462"/>
    </location>
</feature>
<proteinExistence type="predicted"/>
<accession>A0A3N4GXX0</accession>
<dbReference type="EMBL" id="RKMH01000001">
    <property type="protein sequence ID" value="RPA66287.1"/>
    <property type="molecule type" value="Genomic_DNA"/>
</dbReference>
<dbReference type="InterPro" id="IPR016036">
    <property type="entry name" value="Malonyl_transacylase_ACP-bd"/>
</dbReference>
<feature type="domain" description="Carrier" evidence="8">
    <location>
        <begin position="1698"/>
        <end position="1775"/>
    </location>
</feature>
<dbReference type="OrthoDB" id="4369260at2"/>
<dbReference type="Proteomes" id="UP000267536">
    <property type="component" value="Unassembled WGS sequence"/>
</dbReference>
<dbReference type="SUPFAM" id="SSF51735">
    <property type="entry name" value="NAD(P)-binding Rossmann-fold domains"/>
    <property type="match status" value="2"/>
</dbReference>
<sequence length="1835" mass="191739">MPPETSDRRAIITDALRKIDDLSRKLAIAEQGDREPIAIIGMGCRLPGGVDDPGDYWDLLTEGRSGVVRVPENRWDADEFYTEDHTIPGTIVNRVGGFLTHWDPDEFDAEFFGLTPREAIGMDPQQRLLMEVAWESLEDAGLLRERLRGTATGVYMGMTTNDYTLTFAGAIPRTGLDPYIPFGNAANFAAGRLSYFLGLTGPAIVSDTACSSSLVSIHLACQGLRRREIDSALAGGVNLNLSPENSIACSRWGMLAPDGTCKTFDAGANGYVRSEGCGVVVLKRLSDAVRDGDRIRAVIRGTGVNQDGASSGQTVPNGPAQQALIRSVLAASDLAPAEIDYVEAHGTGTPLGDPIELDALHGVFAERGESAPLVLGSVKTNLGHLESASGIAGLIKTVLAIEHAHIPRQLHFSELNPHACEGASRFVIAAEPQQWPQSGRPRRAGVSSFGVSGTNAHVVLEQAPEVPADPTPVAVGPVATTAATGAYTLIISGKTRERVAAQAQTLADWIAGDGARVDLSAIAHTLAHHRSRFGVVATVTARDHTRAAAGLHALAGGYRAPGVVPAHEGTCPGGTVFVFSGQGSQWAGMGRRLLVAEPAFAAAVAELEPVFVAVVGFSLREVLASGEPVVGIDRIQPVLVGVQLALVSLWRSYGVCPDAVIGHSMGEVAAAVVSGALSVADGLSVIATRSRLMKTLSGHGAMALVGLGADAADQIRSRYPDLTIAVHAAPDQTVLAGPPEQIDAAIAEVAARDLLARRVEVDVASHHPIIDPVLPELRAALSTLTPAEPTIPMLSTADPNGATSPVVDADYWCANLRNPVRFTERVAQAGATHATFIEMSPHPVLAHAIDATLADRHHHTIGSLARDTDDVETFFTNLAATQTLRSPAVPDTGAFTRLPKSPWMHSRYWVEVPAAVPHRAGPPLPSSTGSPRTGGALDEWYHELAWVDRALSAEVASPPVGAADDGDGWVVVSEEPDALAAAFGPAARAVSVTDAAGGVALTGATHVVFAPAVTPTDFGAIRAHQLFGDVRRVAAALAATPGRTHLTILTRNAQPVADGEPADPAQAVLWGFARTLALENPEIFGRIVDVDAALPAALVARHVRAELDSSDGEDQVVLRAGRRLLPRLQTAVPPTPLTALPGGTTALVVGATGNVGPDLILALSRMGADTIVALSRSGADLPAEVTAELAANSTTLVNVSGDAADPEAMRELFARFGNDLPHLDGVYVAALAGGAGSLIDLDDADVDAMFRPKVDAISVLHELTVTTPVRRFVLFSSITGLFGSRWLGHYTAANSFADAFAFARRAVGLPATVIDWGLWKSWADAQPETAAAGLTPMPNATAIATLPSLLGADAPIRPIVVGAQWARLAEAYRMRTSFHIVDDLLGEADHDLSGLPPARPDTVLGETASIETGTVETSAGDAGADAAEVASHTWFARIAVDKLPYPGSHLVHGVEVVPASVLLHTVASVVAHAGAVGAQHIGFTQPLVLDRPRVVRVRLDATGAITIASATSPGAGMHEWVEHLSAALLDSTAPPLEAARTANGFSSEQAADLEQRWGLSGRPYVWTALENRCAPGTLEVGVTASGTAALLDAAVHLARLIDASHDGLMFPAAVETMTVAPARPVTTTHGEATVEVRYREARRGGFAADVTAGAGAPFTVDIRGLCFVPAAPAAGPAIGGAPDAAIDAPDWELLSERETRSELVSRMRVILARELGMPTDAVRTDQPFPELGLDSMMAMTVLRDARHLVGLDLSATMLWNHPTIDALSEMLTGLLAPRRAATQAAAAEARGEQQNEVSVLDSLFDSVESLSDPLAGSESLSDTQPVSAVPESGQR</sequence>
<feature type="active site" description="Proton donor; for dehydratase activity" evidence="6">
    <location>
        <position position="1592"/>
    </location>
</feature>
<dbReference type="InterPro" id="IPR020841">
    <property type="entry name" value="PKS_Beta-ketoAc_synthase_dom"/>
</dbReference>
<name>A0A3N4GXX0_9ACTN</name>